<dbReference type="PANTHER" id="PTHR11851">
    <property type="entry name" value="METALLOPROTEASE"/>
    <property type="match status" value="1"/>
</dbReference>
<reference evidence="5" key="1">
    <citation type="submission" date="2021-12" db="EMBL/GenBank/DDBJ databases">
        <title>Alicyclobacillaceae gen. nov., sp. nov., isolated from chalcocite enrichment system.</title>
        <authorList>
            <person name="Jiang Z."/>
        </authorList>
    </citation>
    <scope>NUCLEOTIDE SEQUENCE</scope>
    <source>
        <strain evidence="5">MYW30-H2</strain>
    </source>
</reference>
<dbReference type="Pfam" id="PF00675">
    <property type="entry name" value="Peptidase_M16"/>
    <property type="match status" value="1"/>
</dbReference>
<dbReference type="InterPro" id="IPR050361">
    <property type="entry name" value="MPP/UQCRC_Complex"/>
</dbReference>
<keyword evidence="6" id="KW-1185">Reference proteome</keyword>
<dbReference type="InterPro" id="IPR001431">
    <property type="entry name" value="Pept_M16_Zn_BS"/>
</dbReference>
<dbReference type="EMBL" id="CP089291">
    <property type="protein sequence ID" value="UOF92896.1"/>
    <property type="molecule type" value="Genomic_DNA"/>
</dbReference>
<dbReference type="Pfam" id="PF05193">
    <property type="entry name" value="Peptidase_M16_C"/>
    <property type="match status" value="1"/>
</dbReference>
<dbReference type="PANTHER" id="PTHR11851:SF49">
    <property type="entry name" value="MITOCHONDRIAL-PROCESSING PEPTIDASE SUBUNIT ALPHA"/>
    <property type="match status" value="1"/>
</dbReference>
<dbReference type="PROSITE" id="PS00143">
    <property type="entry name" value="INSULINASE"/>
    <property type="match status" value="1"/>
</dbReference>
<feature type="domain" description="Peptidase M16 C-terminal" evidence="4">
    <location>
        <begin position="145"/>
        <end position="319"/>
    </location>
</feature>
<dbReference type="InterPro" id="IPR011765">
    <property type="entry name" value="Pept_M16_N"/>
</dbReference>
<accession>A0ABY4CTB5</accession>
<dbReference type="InterPro" id="IPR011249">
    <property type="entry name" value="Metalloenz_LuxS/M16"/>
</dbReference>
<organism evidence="5 6">
    <name type="scientific">Fodinisporobacter ferrooxydans</name>
    <dbReference type="NCBI Taxonomy" id="2901836"/>
    <lineage>
        <taxon>Bacteria</taxon>
        <taxon>Bacillati</taxon>
        <taxon>Bacillota</taxon>
        <taxon>Bacilli</taxon>
        <taxon>Bacillales</taxon>
        <taxon>Alicyclobacillaceae</taxon>
        <taxon>Fodinisporobacter</taxon>
    </lineage>
</organism>
<evidence type="ECO:0000313" key="5">
    <source>
        <dbReference type="EMBL" id="UOF92896.1"/>
    </source>
</evidence>
<feature type="domain" description="Peptidase M16 N-terminal" evidence="3">
    <location>
        <begin position="3"/>
        <end position="140"/>
    </location>
</feature>
<evidence type="ECO:0000259" key="4">
    <source>
        <dbReference type="Pfam" id="PF05193"/>
    </source>
</evidence>
<name>A0ABY4CTB5_9BACL</name>
<protein>
    <submittedName>
        <fullName evidence="5">Insulinase family protein</fullName>
    </submittedName>
</protein>
<dbReference type="SUPFAM" id="SSF63411">
    <property type="entry name" value="LuxS/MPP-like metallohydrolase"/>
    <property type="match status" value="2"/>
</dbReference>
<evidence type="ECO:0000256" key="2">
    <source>
        <dbReference type="RuleBase" id="RU004447"/>
    </source>
</evidence>
<dbReference type="InterPro" id="IPR007863">
    <property type="entry name" value="Peptidase_M16_C"/>
</dbReference>
<evidence type="ECO:0000259" key="3">
    <source>
        <dbReference type="Pfam" id="PF00675"/>
    </source>
</evidence>
<evidence type="ECO:0000256" key="1">
    <source>
        <dbReference type="ARBA" id="ARBA00007261"/>
    </source>
</evidence>
<proteinExistence type="inferred from homology"/>
<sequence>MRSVSLGVWVGTGSRFENEKNNGISHFIEHMFFKGTKNKTARQLAEVFDSIGGQVNAMTSKEYTCYYARVLDEHFEVALSTLADMFFQSIFAAEEVEKEKKVVIEEINMYEDTPDELVHDLLSSVVFQGHSLGYTILGPEENLKSFTRNDILEYMSNHYTPDNTVIAIAGNVSSKDAIAQVLKLFGHFSGKRMIKGGLAQPVFHVDRVLRQKDTEQAHICLATKGYPLDDKHAYPLILLNNALGSSSSSRLFQEIREERGMAYSVYSYHSSYQDIGMFGVYVGTNPEQMDEVVALTTSILHDVQTNGIFDEELKKAKDQVKGSLMLSLESTSSRMSRIGKNELLLQRQISLDETVEQINAVTPEQIQQVAHELFSQPIAITAVGPLQQLPGVKK</sequence>
<evidence type="ECO:0000313" key="6">
    <source>
        <dbReference type="Proteomes" id="UP000830167"/>
    </source>
</evidence>
<gene>
    <name evidence="5" type="ORF">LSG31_16060</name>
</gene>
<comment type="similarity">
    <text evidence="1 2">Belongs to the peptidase M16 family.</text>
</comment>
<dbReference type="Proteomes" id="UP000830167">
    <property type="component" value="Chromosome"/>
</dbReference>
<dbReference type="Gene3D" id="3.30.830.10">
    <property type="entry name" value="Metalloenzyme, LuxS/M16 peptidase-like"/>
    <property type="match status" value="2"/>
</dbReference>